<accession>A0ABS1JPV6</accession>
<keyword evidence="1" id="KW-0472">Membrane</keyword>
<evidence type="ECO:0000256" key="1">
    <source>
        <dbReference type="SAM" id="Phobius"/>
    </source>
</evidence>
<protein>
    <recommendedName>
        <fullName evidence="4">Pilus assembly protein PilX</fullName>
    </recommendedName>
</protein>
<feature type="transmembrane region" description="Helical" evidence="1">
    <location>
        <begin position="20"/>
        <end position="39"/>
    </location>
</feature>
<dbReference type="RefSeq" id="WP_201689822.1">
    <property type="nucleotide sequence ID" value="NZ_JAEQND010000006.1"/>
</dbReference>
<gene>
    <name evidence="2" type="ORF">JI746_12325</name>
</gene>
<keyword evidence="1" id="KW-1133">Transmembrane helix</keyword>
<reference evidence="2 3" key="1">
    <citation type="journal article" date="2017" name="Int. J. Syst. Evol. Microbiol.">
        <title>Ramlibacter alkalitolerans sp. nov., alkali-tolerant bacterium isolated from soil of ginseng.</title>
        <authorList>
            <person name="Lee D.H."/>
            <person name="Cha C.J."/>
        </authorList>
    </citation>
    <scope>NUCLEOTIDE SEQUENCE [LARGE SCALE GENOMIC DNA]</scope>
    <source>
        <strain evidence="2 3">KACC 19305</strain>
    </source>
</reference>
<evidence type="ECO:0000313" key="3">
    <source>
        <dbReference type="Proteomes" id="UP000622707"/>
    </source>
</evidence>
<keyword evidence="1" id="KW-0812">Transmembrane</keyword>
<evidence type="ECO:0000313" key="2">
    <source>
        <dbReference type="EMBL" id="MBL0425896.1"/>
    </source>
</evidence>
<comment type="caution">
    <text evidence="2">The sequence shown here is derived from an EMBL/GenBank/DDBJ whole genome shotgun (WGS) entry which is preliminary data.</text>
</comment>
<organism evidence="2 3">
    <name type="scientific">Ramlibacter alkalitolerans</name>
    <dbReference type="NCBI Taxonomy" id="2039631"/>
    <lineage>
        <taxon>Bacteria</taxon>
        <taxon>Pseudomonadati</taxon>
        <taxon>Pseudomonadota</taxon>
        <taxon>Betaproteobacteria</taxon>
        <taxon>Burkholderiales</taxon>
        <taxon>Comamonadaceae</taxon>
        <taxon>Ramlibacter</taxon>
    </lineage>
</organism>
<proteinExistence type="predicted"/>
<name>A0ABS1JPV6_9BURK</name>
<dbReference type="EMBL" id="JAEQND010000006">
    <property type="protein sequence ID" value="MBL0425896.1"/>
    <property type="molecule type" value="Genomic_DNA"/>
</dbReference>
<keyword evidence="3" id="KW-1185">Reference proteome</keyword>
<evidence type="ECO:0008006" key="4">
    <source>
        <dbReference type="Google" id="ProtNLM"/>
    </source>
</evidence>
<sequence length="202" mass="21450">MLKRRIPSSRVARAGQRGIVLIVALVVLVALTIAGIAMIRSVDTATLVAGNLAFQQSATHASDKGVEQALAMLRQKAIDGTLDSSDPSNGYFATLENSKPTGTQSWQDFWQTSLGPASFDAGEDQFKNHIYYVVHRQCAFAQPPGSGGECISSPAILSESTGGSHGLGGIALKAATAVYYRITVRVSGPRRTESYVQSYVAM</sequence>
<dbReference type="Proteomes" id="UP000622707">
    <property type="component" value="Unassembled WGS sequence"/>
</dbReference>